<reference evidence="2 3" key="1">
    <citation type="submission" date="2016-02" db="EMBL/GenBank/DDBJ databases">
        <title>Band-tailed pigeon sequencing and assembly.</title>
        <authorList>
            <person name="Soares A.E."/>
            <person name="Novak B.J."/>
            <person name="Rice E.S."/>
            <person name="O'Connell B."/>
            <person name="Chang D."/>
            <person name="Weber S."/>
            <person name="Shapiro B."/>
        </authorList>
    </citation>
    <scope>NUCLEOTIDE SEQUENCE [LARGE SCALE GENOMIC DNA]</scope>
    <source>
        <strain evidence="2">BTP2013</strain>
        <tissue evidence="2">Blood</tissue>
    </source>
</reference>
<protein>
    <submittedName>
        <fullName evidence="2">Uncharacterized protein</fullName>
    </submittedName>
</protein>
<accession>A0A1V4JCE7</accession>
<comment type="caution">
    <text evidence="2">The sequence shown here is derived from an EMBL/GenBank/DDBJ whole genome shotgun (WGS) entry which is preliminary data.</text>
</comment>
<keyword evidence="3" id="KW-1185">Reference proteome</keyword>
<proteinExistence type="predicted"/>
<dbReference type="Proteomes" id="UP000190648">
    <property type="component" value="Unassembled WGS sequence"/>
</dbReference>
<dbReference type="EMBL" id="LSYS01008070">
    <property type="protein sequence ID" value="OPJ69868.1"/>
    <property type="molecule type" value="Genomic_DNA"/>
</dbReference>
<sequence length="102" mass="11240">MSPPPGASIVSGLRSQNPLFPPRIHLDFSSSARTPSDHARARRGPGRCSSPRSRLMRGFAIRALRDCHPPQDLPCATATRCRDTRGHRPPHISPAVDFLKPR</sequence>
<gene>
    <name evidence="2" type="ORF">AV530_004498</name>
</gene>
<feature type="region of interest" description="Disordered" evidence="1">
    <location>
        <begin position="82"/>
        <end position="102"/>
    </location>
</feature>
<dbReference type="AlphaFoldDB" id="A0A1V4JCE7"/>
<evidence type="ECO:0000313" key="3">
    <source>
        <dbReference type="Proteomes" id="UP000190648"/>
    </source>
</evidence>
<feature type="region of interest" description="Disordered" evidence="1">
    <location>
        <begin position="1"/>
        <end position="52"/>
    </location>
</feature>
<name>A0A1V4JCE7_PATFA</name>
<evidence type="ECO:0000256" key="1">
    <source>
        <dbReference type="SAM" id="MobiDB-lite"/>
    </source>
</evidence>
<organism evidence="2 3">
    <name type="scientific">Patagioenas fasciata monilis</name>
    <dbReference type="NCBI Taxonomy" id="372326"/>
    <lineage>
        <taxon>Eukaryota</taxon>
        <taxon>Metazoa</taxon>
        <taxon>Chordata</taxon>
        <taxon>Craniata</taxon>
        <taxon>Vertebrata</taxon>
        <taxon>Euteleostomi</taxon>
        <taxon>Archelosauria</taxon>
        <taxon>Archosauria</taxon>
        <taxon>Dinosauria</taxon>
        <taxon>Saurischia</taxon>
        <taxon>Theropoda</taxon>
        <taxon>Coelurosauria</taxon>
        <taxon>Aves</taxon>
        <taxon>Neognathae</taxon>
        <taxon>Neoaves</taxon>
        <taxon>Columbimorphae</taxon>
        <taxon>Columbiformes</taxon>
        <taxon>Columbidae</taxon>
        <taxon>Patagioenas</taxon>
    </lineage>
</organism>
<evidence type="ECO:0000313" key="2">
    <source>
        <dbReference type="EMBL" id="OPJ69868.1"/>
    </source>
</evidence>